<organism evidence="2 3">
    <name type="scientific">Neolewinella litorea</name>
    <dbReference type="NCBI Taxonomy" id="2562452"/>
    <lineage>
        <taxon>Bacteria</taxon>
        <taxon>Pseudomonadati</taxon>
        <taxon>Bacteroidota</taxon>
        <taxon>Saprospiria</taxon>
        <taxon>Saprospirales</taxon>
        <taxon>Lewinellaceae</taxon>
        <taxon>Neolewinella</taxon>
    </lineage>
</organism>
<dbReference type="EMBL" id="SRSF01000001">
    <property type="protein sequence ID" value="THH41329.1"/>
    <property type="molecule type" value="Genomic_DNA"/>
</dbReference>
<evidence type="ECO:0008006" key="4">
    <source>
        <dbReference type="Google" id="ProtNLM"/>
    </source>
</evidence>
<dbReference type="AlphaFoldDB" id="A0A4S4NMZ5"/>
<evidence type="ECO:0000313" key="3">
    <source>
        <dbReference type="Proteomes" id="UP000308528"/>
    </source>
</evidence>
<accession>A0A4S4NMZ5</accession>
<dbReference type="InterPro" id="IPR023393">
    <property type="entry name" value="START-like_dom_sf"/>
</dbReference>
<keyword evidence="3" id="KW-1185">Reference proteome</keyword>
<feature type="chain" id="PRO_5020448997" description="START domain-containing protein" evidence="1">
    <location>
        <begin position="20"/>
        <end position="202"/>
    </location>
</feature>
<comment type="caution">
    <text evidence="2">The sequence shown here is derived from an EMBL/GenBank/DDBJ whole genome shotgun (WGS) entry which is preliminary data.</text>
</comment>
<dbReference type="RefSeq" id="WP_136456155.1">
    <property type="nucleotide sequence ID" value="NZ_SRSF01000001.1"/>
</dbReference>
<proteinExistence type="predicted"/>
<evidence type="ECO:0000313" key="2">
    <source>
        <dbReference type="EMBL" id="THH41329.1"/>
    </source>
</evidence>
<dbReference type="Gene3D" id="3.30.530.20">
    <property type="match status" value="1"/>
</dbReference>
<name>A0A4S4NMZ5_9BACT</name>
<keyword evidence="1" id="KW-0732">Signal</keyword>
<reference evidence="2 3" key="1">
    <citation type="submission" date="2019-04" db="EMBL/GenBank/DDBJ databases">
        <title>Lewinella litorea sp. nov., isolated from a marine sand.</title>
        <authorList>
            <person name="Yoon J.-H."/>
        </authorList>
    </citation>
    <scope>NUCLEOTIDE SEQUENCE [LARGE SCALE GENOMIC DNA]</scope>
    <source>
        <strain evidence="2 3">HSMS-39</strain>
    </source>
</reference>
<sequence length="202" mass="22547">MYPLLLAFPLLLLCTCVRAQTSDGFELQTESGGVSVYVRDEANEEMSVRVVTRATAGMQRVRAILDDAENYPEWVHRCDDAYIIPGGTPNNFVYVSGIDLPFPFRDKEVVARVRQTMGPRSVLTRTIRAEPGAVPPTEGRDRLEVYSGEWVISPLERGEVELQCTVRTNAGAGLPSWLRREILTNGPAKTVANLRDRLETRP</sequence>
<gene>
    <name evidence="2" type="ORF">E4021_01655</name>
</gene>
<dbReference type="OrthoDB" id="5734556at2"/>
<dbReference type="SUPFAM" id="SSF55961">
    <property type="entry name" value="Bet v1-like"/>
    <property type="match status" value="1"/>
</dbReference>
<protein>
    <recommendedName>
        <fullName evidence="4">START domain-containing protein</fullName>
    </recommendedName>
</protein>
<evidence type="ECO:0000256" key="1">
    <source>
        <dbReference type="SAM" id="SignalP"/>
    </source>
</evidence>
<dbReference type="Proteomes" id="UP000308528">
    <property type="component" value="Unassembled WGS sequence"/>
</dbReference>
<feature type="signal peptide" evidence="1">
    <location>
        <begin position="1"/>
        <end position="19"/>
    </location>
</feature>